<gene>
    <name evidence="1" type="ORF">PSON_ATCC_30995.1.T1340099</name>
</gene>
<dbReference type="EMBL" id="CAJJDN010000134">
    <property type="protein sequence ID" value="CAD8121797.1"/>
    <property type="molecule type" value="Genomic_DNA"/>
</dbReference>
<reference evidence="1" key="1">
    <citation type="submission" date="2021-01" db="EMBL/GenBank/DDBJ databases">
        <authorList>
            <consortium name="Genoscope - CEA"/>
            <person name="William W."/>
        </authorList>
    </citation>
    <scope>NUCLEOTIDE SEQUENCE</scope>
</reference>
<comment type="caution">
    <text evidence="1">The sequence shown here is derived from an EMBL/GenBank/DDBJ whole genome shotgun (WGS) entry which is preliminary data.</text>
</comment>
<accession>A0A8S1R389</accession>
<sequence>MFCFIKLTQRAKRKLSIDFQIQGTLPKIQMIRSRASTSNKYLNKKKSVTQPLKYNQKSPKTVFKPITNDFQFFKLQTSEKRPQEAKYFQGTPKKQLIKLPSLEFSVSGFETTDVEKEDLFLFAYAKQQ</sequence>
<dbReference type="AlphaFoldDB" id="A0A8S1R389"/>
<organism evidence="1 2">
    <name type="scientific">Paramecium sonneborni</name>
    <dbReference type="NCBI Taxonomy" id="65129"/>
    <lineage>
        <taxon>Eukaryota</taxon>
        <taxon>Sar</taxon>
        <taxon>Alveolata</taxon>
        <taxon>Ciliophora</taxon>
        <taxon>Intramacronucleata</taxon>
        <taxon>Oligohymenophorea</taxon>
        <taxon>Peniculida</taxon>
        <taxon>Parameciidae</taxon>
        <taxon>Paramecium</taxon>
    </lineage>
</organism>
<proteinExistence type="predicted"/>
<evidence type="ECO:0000313" key="2">
    <source>
        <dbReference type="Proteomes" id="UP000692954"/>
    </source>
</evidence>
<dbReference type="OrthoDB" id="295755at2759"/>
<keyword evidence="2" id="KW-1185">Reference proteome</keyword>
<name>A0A8S1R389_9CILI</name>
<evidence type="ECO:0000313" key="1">
    <source>
        <dbReference type="EMBL" id="CAD8121797.1"/>
    </source>
</evidence>
<protein>
    <submittedName>
        <fullName evidence="1">Uncharacterized protein</fullName>
    </submittedName>
</protein>
<dbReference type="Proteomes" id="UP000692954">
    <property type="component" value="Unassembled WGS sequence"/>
</dbReference>